<feature type="compositionally biased region" description="Acidic residues" evidence="1">
    <location>
        <begin position="131"/>
        <end position="144"/>
    </location>
</feature>
<reference evidence="3" key="1">
    <citation type="submission" date="2010-08" db="EMBL/GenBank/DDBJ databases">
        <authorList>
            <consortium name="Caenorhabditis japonica Sequencing Consortium"/>
            <person name="Wilson R.K."/>
        </authorList>
    </citation>
    <scope>NUCLEOTIDE SEQUENCE [LARGE SCALE GENOMIC DNA]</scope>
    <source>
        <strain evidence="3">DF5081</strain>
    </source>
</reference>
<protein>
    <submittedName>
        <fullName evidence="2">Uncharacterized protein</fullName>
    </submittedName>
</protein>
<sequence length="179" mass="20783">MEGNPFRPSRDADRSLVHLFDMMRRERDRMTFHNRMANPDVAELDRFYEQNAEINRAQQLLEAARLAALEAAVANTVAHENAAAPPEPEERAPNDRLYERYRNVPRAGALARVMQRDRAMRNVARRQVGNENDENMEEEEEEEGMLLVVNNNNNNNNRQNEERREAEAEAEEENPLLQG</sequence>
<feature type="compositionally biased region" description="Acidic residues" evidence="1">
    <location>
        <begin position="168"/>
        <end position="179"/>
    </location>
</feature>
<reference evidence="2" key="2">
    <citation type="submission" date="2022-06" db="UniProtKB">
        <authorList>
            <consortium name="EnsemblMetazoa"/>
        </authorList>
    </citation>
    <scope>IDENTIFICATION</scope>
    <source>
        <strain evidence="2">DF5081</strain>
    </source>
</reference>
<organism evidence="2 3">
    <name type="scientific">Caenorhabditis japonica</name>
    <dbReference type="NCBI Taxonomy" id="281687"/>
    <lineage>
        <taxon>Eukaryota</taxon>
        <taxon>Metazoa</taxon>
        <taxon>Ecdysozoa</taxon>
        <taxon>Nematoda</taxon>
        <taxon>Chromadorea</taxon>
        <taxon>Rhabditida</taxon>
        <taxon>Rhabditina</taxon>
        <taxon>Rhabditomorpha</taxon>
        <taxon>Rhabditoidea</taxon>
        <taxon>Rhabditidae</taxon>
        <taxon>Peloderinae</taxon>
        <taxon>Caenorhabditis</taxon>
    </lineage>
</organism>
<evidence type="ECO:0000256" key="1">
    <source>
        <dbReference type="SAM" id="MobiDB-lite"/>
    </source>
</evidence>
<dbReference type="EnsemblMetazoa" id="CJA22560.1">
    <property type="protein sequence ID" value="CJA22560.1"/>
    <property type="gene ID" value="WBGene00178132"/>
</dbReference>
<dbReference type="Proteomes" id="UP000005237">
    <property type="component" value="Unassembled WGS sequence"/>
</dbReference>
<dbReference type="AlphaFoldDB" id="A0A8R1E7V5"/>
<evidence type="ECO:0000313" key="2">
    <source>
        <dbReference type="EnsemblMetazoa" id="CJA22560.1"/>
    </source>
</evidence>
<proteinExistence type="predicted"/>
<evidence type="ECO:0000313" key="3">
    <source>
        <dbReference type="Proteomes" id="UP000005237"/>
    </source>
</evidence>
<accession>A0A8R1E7V5</accession>
<feature type="compositionally biased region" description="Low complexity" evidence="1">
    <location>
        <begin position="145"/>
        <end position="158"/>
    </location>
</feature>
<feature type="region of interest" description="Disordered" evidence="1">
    <location>
        <begin position="125"/>
        <end position="179"/>
    </location>
</feature>
<keyword evidence="3" id="KW-1185">Reference proteome</keyword>
<name>A0A8R1E7V5_CAEJA</name>